<evidence type="ECO:0000313" key="3">
    <source>
        <dbReference type="Proteomes" id="UP001257962"/>
    </source>
</evidence>
<comment type="caution">
    <text evidence="2">The sequence shown here is derived from an EMBL/GenBank/DDBJ whole genome shotgun (WGS) entry which is preliminary data.</text>
</comment>
<feature type="compositionally biased region" description="Basic and acidic residues" evidence="1">
    <location>
        <begin position="211"/>
        <end position="226"/>
    </location>
</feature>
<sequence length="250" mass="28429">MTEEAQRQSIEYMRRGTIYTLKMLANQLEKIRQNHNHKVQIKKAATNPGENDYSALEAQRKNLSKIELDPAIAKQEVNFNKLKSWLAERDIEFAVKDLESGGKLLAYNYRDTDLVREQIKKIISDIRNKPEEVLKDVGKTPADKTFEDEIAEAKIIQRNDVAESRGIKLSPDDSSVTVEDILRAEEAAKHNKQGHSVNKPHEKSSPAVDTASRDKLKQHFEEHPPAADDAYFKGLMQNIPEEEIGKGLSR</sequence>
<feature type="region of interest" description="Disordered" evidence="1">
    <location>
        <begin position="182"/>
        <end position="235"/>
    </location>
</feature>
<dbReference type="Proteomes" id="UP001257962">
    <property type="component" value="Unassembled WGS sequence"/>
</dbReference>
<proteinExistence type="predicted"/>
<evidence type="ECO:0000256" key="1">
    <source>
        <dbReference type="SAM" id="MobiDB-lite"/>
    </source>
</evidence>
<dbReference type="AlphaFoldDB" id="A0AAJ2IW44"/>
<protein>
    <submittedName>
        <fullName evidence="2">Uncharacterized protein</fullName>
    </submittedName>
</protein>
<dbReference type="RefSeq" id="WP_311793324.1">
    <property type="nucleotide sequence ID" value="NZ_JARPXS010000004.1"/>
</dbReference>
<organism evidence="2 3">
    <name type="scientific">Lactococcus petauri</name>
    <dbReference type="NCBI Taxonomy" id="1940789"/>
    <lineage>
        <taxon>Bacteria</taxon>
        <taxon>Bacillati</taxon>
        <taxon>Bacillota</taxon>
        <taxon>Bacilli</taxon>
        <taxon>Lactobacillales</taxon>
        <taxon>Streptococcaceae</taxon>
        <taxon>Lactococcus</taxon>
    </lineage>
</organism>
<evidence type="ECO:0000313" key="2">
    <source>
        <dbReference type="EMBL" id="MDT2666759.1"/>
    </source>
</evidence>
<reference evidence="2" key="1">
    <citation type="submission" date="2023-03" db="EMBL/GenBank/DDBJ databases">
        <authorList>
            <person name="Shen W."/>
            <person name="Cai J."/>
        </authorList>
    </citation>
    <scope>NUCLEOTIDE SEQUENCE</scope>
    <source>
        <strain evidence="2">Y3</strain>
    </source>
</reference>
<dbReference type="EMBL" id="JARPYC010000004">
    <property type="protein sequence ID" value="MDT2666759.1"/>
    <property type="molecule type" value="Genomic_DNA"/>
</dbReference>
<accession>A0AAJ2IW44</accession>
<gene>
    <name evidence="2" type="ORF">P7D34_05850</name>
</gene>
<name>A0AAJ2IW44_9LACT</name>